<name>A0A8T7M9E3_9CHLR</name>
<accession>A0A8T7M9E3</accession>
<reference evidence="2" key="2">
    <citation type="journal article" date="2024" name="Nature">
        <title>Anoxygenic phototroph of the Chloroflexota uses a type I reaction centre.</title>
        <authorList>
            <person name="Tsuji J.M."/>
            <person name="Shaw N.A."/>
            <person name="Nagashima S."/>
            <person name="Venkiteswaran J.J."/>
            <person name="Schiff S.L."/>
            <person name="Watanabe T."/>
            <person name="Fukui M."/>
            <person name="Hanada S."/>
            <person name="Tank M."/>
            <person name="Neufeld J.D."/>
        </authorList>
    </citation>
    <scope>NUCLEOTIDE SEQUENCE</scope>
    <source>
        <strain evidence="2">L227-S17</strain>
    </source>
</reference>
<dbReference type="AlphaFoldDB" id="A0A8T7M9E3"/>
<dbReference type="EMBL" id="CP128400">
    <property type="protein sequence ID" value="WJW68615.1"/>
    <property type="molecule type" value="Genomic_DNA"/>
</dbReference>
<protein>
    <submittedName>
        <fullName evidence="1">Uncharacterized protein</fullName>
    </submittedName>
</protein>
<sequence length="79" mass="9320">MDQIESNTHSFIIKVWLEETAVETHKPLWHGYISHVGSGRRRYLKNLDEIKPFLAGYLSEMGVKLGFWARLRAKRQLKH</sequence>
<dbReference type="EMBL" id="JACATZ010000003">
    <property type="protein sequence ID" value="NWJ48684.1"/>
    <property type="molecule type" value="Genomic_DNA"/>
</dbReference>
<evidence type="ECO:0000313" key="1">
    <source>
        <dbReference type="EMBL" id="NWJ48684.1"/>
    </source>
</evidence>
<dbReference type="RefSeq" id="WP_341470520.1">
    <property type="nucleotide sequence ID" value="NZ_CP128400.1"/>
</dbReference>
<dbReference type="Proteomes" id="UP000521676">
    <property type="component" value="Unassembled WGS sequence"/>
</dbReference>
<gene>
    <name evidence="1" type="ORF">HXX08_22720</name>
    <name evidence="2" type="ORF">OZ401_004229</name>
</gene>
<proteinExistence type="predicted"/>
<evidence type="ECO:0000313" key="3">
    <source>
        <dbReference type="Proteomes" id="UP000521676"/>
    </source>
</evidence>
<evidence type="ECO:0000313" key="2">
    <source>
        <dbReference type="EMBL" id="WJW68615.1"/>
    </source>
</evidence>
<reference evidence="1 3" key="1">
    <citation type="submission" date="2020-06" db="EMBL/GenBank/DDBJ databases">
        <title>Anoxygenic phototrophic Chloroflexota member uses a Type I reaction center.</title>
        <authorList>
            <person name="Tsuji J.M."/>
            <person name="Shaw N.A."/>
            <person name="Nagashima S."/>
            <person name="Venkiteswaran J."/>
            <person name="Schiff S.L."/>
            <person name="Hanada S."/>
            <person name="Tank M."/>
            <person name="Neufeld J.D."/>
        </authorList>
    </citation>
    <scope>NUCLEOTIDE SEQUENCE [LARGE SCALE GENOMIC DNA]</scope>
    <source>
        <strain evidence="1">L227-S17</strain>
    </source>
</reference>
<keyword evidence="4" id="KW-1185">Reference proteome</keyword>
<dbReference type="Proteomes" id="UP001431572">
    <property type="component" value="Chromosome 2"/>
</dbReference>
<organism evidence="1 3">
    <name type="scientific">Candidatus Chlorohelix allophototropha</name>
    <dbReference type="NCBI Taxonomy" id="3003348"/>
    <lineage>
        <taxon>Bacteria</taxon>
        <taxon>Bacillati</taxon>
        <taxon>Chloroflexota</taxon>
        <taxon>Chloroflexia</taxon>
        <taxon>Candidatus Chloroheliales</taxon>
        <taxon>Candidatus Chloroheliaceae</taxon>
        <taxon>Candidatus Chlorohelix</taxon>
    </lineage>
</organism>
<evidence type="ECO:0000313" key="4">
    <source>
        <dbReference type="Proteomes" id="UP001431572"/>
    </source>
</evidence>